<evidence type="ECO:0000313" key="1">
    <source>
        <dbReference type="EMBL" id="MDO9713264.1"/>
    </source>
</evidence>
<organism evidence="1 2">
    <name type="scientific">Paracraurococcus lichenis</name>
    <dbReference type="NCBI Taxonomy" id="3064888"/>
    <lineage>
        <taxon>Bacteria</taxon>
        <taxon>Pseudomonadati</taxon>
        <taxon>Pseudomonadota</taxon>
        <taxon>Alphaproteobacteria</taxon>
        <taxon>Acetobacterales</taxon>
        <taxon>Roseomonadaceae</taxon>
        <taxon>Paracraurococcus</taxon>
    </lineage>
</organism>
<accession>A0ABT9EAZ2</accession>
<evidence type="ECO:0000313" key="2">
    <source>
        <dbReference type="Proteomes" id="UP001243009"/>
    </source>
</evidence>
<feature type="non-terminal residue" evidence="1">
    <location>
        <position position="1"/>
    </location>
</feature>
<comment type="caution">
    <text evidence="1">The sequence shown here is derived from an EMBL/GenBank/DDBJ whole genome shotgun (WGS) entry which is preliminary data.</text>
</comment>
<dbReference type="EMBL" id="JAUTWS010000079">
    <property type="protein sequence ID" value="MDO9713264.1"/>
    <property type="molecule type" value="Genomic_DNA"/>
</dbReference>
<dbReference type="Proteomes" id="UP001243009">
    <property type="component" value="Unassembled WGS sequence"/>
</dbReference>
<sequence>QRPCKLLTRNGFPEGGVQVGHDTLRELHRGGVPVIINRLGREETEGARLCAEVTEAALRGTSFFVGVRTDV</sequence>
<proteinExistence type="predicted"/>
<dbReference type="RefSeq" id="WP_305108123.1">
    <property type="nucleotide sequence ID" value="NZ_JAUTWS010000079.1"/>
</dbReference>
<reference evidence="1 2" key="1">
    <citation type="submission" date="2023-08" db="EMBL/GenBank/DDBJ databases">
        <title>The draft genome sequence of Paracraurococcus sp. LOR1-02.</title>
        <authorList>
            <person name="Kingkaew E."/>
            <person name="Tanasupawat S."/>
        </authorList>
    </citation>
    <scope>NUCLEOTIDE SEQUENCE [LARGE SCALE GENOMIC DNA]</scope>
    <source>
        <strain evidence="1 2">LOR1-02</strain>
    </source>
</reference>
<name>A0ABT9EAZ2_9PROT</name>
<gene>
    <name evidence="1" type="ORF">Q7A36_33360</name>
</gene>
<keyword evidence="2" id="KW-1185">Reference proteome</keyword>
<protein>
    <submittedName>
        <fullName evidence="1">Uncharacterized protein</fullName>
    </submittedName>
</protein>